<dbReference type="EMBL" id="AP022614">
    <property type="protein sequence ID" value="BBZ45477.1"/>
    <property type="molecule type" value="Genomic_DNA"/>
</dbReference>
<keyword evidence="1" id="KW-0378">Hydrolase</keyword>
<dbReference type="InterPro" id="IPR011545">
    <property type="entry name" value="DEAD/DEAH_box_helicase_dom"/>
</dbReference>
<dbReference type="PROSITE" id="PS51194">
    <property type="entry name" value="HELICASE_CTER"/>
    <property type="match status" value="1"/>
</dbReference>
<comment type="similarity">
    <text evidence="1">Belongs to the DEAD box helicase family.</text>
</comment>
<dbReference type="CDD" id="cd18787">
    <property type="entry name" value="SF2_C_DEAD"/>
    <property type="match status" value="1"/>
</dbReference>
<organism evidence="3 4">
    <name type="scientific">Mycobacterium parmense</name>
    <dbReference type="NCBI Taxonomy" id="185642"/>
    <lineage>
        <taxon>Bacteria</taxon>
        <taxon>Bacillati</taxon>
        <taxon>Actinomycetota</taxon>
        <taxon>Actinomycetes</taxon>
        <taxon>Mycobacteriales</taxon>
        <taxon>Mycobacteriaceae</taxon>
        <taxon>Mycobacterium</taxon>
        <taxon>Mycobacterium simiae complex</taxon>
    </lineage>
</organism>
<gene>
    <name evidence="3" type="primary">rhlE</name>
    <name evidence="3" type="ORF">MPRM_27580</name>
</gene>
<dbReference type="InterPro" id="IPR014001">
    <property type="entry name" value="Helicase_ATP-bd"/>
</dbReference>
<dbReference type="GO" id="GO:0009409">
    <property type="term" value="P:response to cold"/>
    <property type="evidence" value="ECO:0007669"/>
    <property type="project" value="TreeGrafter"/>
</dbReference>
<keyword evidence="1" id="KW-0547">Nucleotide-binding</keyword>
<dbReference type="RefSeq" id="WP_085267686.1">
    <property type="nucleotide sequence ID" value="NZ_AP022614.1"/>
</dbReference>
<dbReference type="GO" id="GO:0005524">
    <property type="term" value="F:ATP binding"/>
    <property type="evidence" value="ECO:0007669"/>
    <property type="project" value="UniProtKB-KW"/>
</dbReference>
<feature type="compositionally biased region" description="Basic residues" evidence="2">
    <location>
        <begin position="439"/>
        <end position="448"/>
    </location>
</feature>
<dbReference type="SMART" id="SM00490">
    <property type="entry name" value="HELICc"/>
    <property type="match status" value="1"/>
</dbReference>
<dbReference type="Pfam" id="PF00270">
    <property type="entry name" value="DEAD"/>
    <property type="match status" value="1"/>
</dbReference>
<evidence type="ECO:0000256" key="2">
    <source>
        <dbReference type="SAM" id="MobiDB-lite"/>
    </source>
</evidence>
<dbReference type="CDD" id="cd00268">
    <property type="entry name" value="DEADc"/>
    <property type="match status" value="1"/>
</dbReference>
<dbReference type="GO" id="GO:0005829">
    <property type="term" value="C:cytosol"/>
    <property type="evidence" value="ECO:0007669"/>
    <property type="project" value="TreeGrafter"/>
</dbReference>
<dbReference type="Proteomes" id="UP000467105">
    <property type="component" value="Chromosome"/>
</dbReference>
<dbReference type="InterPro" id="IPR001650">
    <property type="entry name" value="Helicase_C-like"/>
</dbReference>
<evidence type="ECO:0000313" key="4">
    <source>
        <dbReference type="Proteomes" id="UP000467105"/>
    </source>
</evidence>
<accession>A0A7I7YVZ7</accession>
<dbReference type="GO" id="GO:0003724">
    <property type="term" value="F:RNA helicase activity"/>
    <property type="evidence" value="ECO:0007669"/>
    <property type="project" value="InterPro"/>
</dbReference>
<dbReference type="SUPFAM" id="SSF52540">
    <property type="entry name" value="P-loop containing nucleoside triphosphate hydrolases"/>
    <property type="match status" value="1"/>
</dbReference>
<evidence type="ECO:0000256" key="1">
    <source>
        <dbReference type="RuleBase" id="RU000492"/>
    </source>
</evidence>
<dbReference type="PROSITE" id="PS00039">
    <property type="entry name" value="DEAD_ATP_HELICASE"/>
    <property type="match status" value="1"/>
</dbReference>
<dbReference type="Pfam" id="PF00271">
    <property type="entry name" value="Helicase_C"/>
    <property type="match status" value="1"/>
</dbReference>
<dbReference type="PROSITE" id="PS51195">
    <property type="entry name" value="Q_MOTIF"/>
    <property type="match status" value="1"/>
</dbReference>
<name>A0A7I7YVZ7_9MYCO</name>
<dbReference type="GO" id="GO:0016787">
    <property type="term" value="F:hydrolase activity"/>
    <property type="evidence" value="ECO:0007669"/>
    <property type="project" value="UniProtKB-KW"/>
</dbReference>
<dbReference type="PANTHER" id="PTHR47963:SF8">
    <property type="entry name" value="ATP-DEPENDENT RNA HELICASE DEAD"/>
    <property type="match status" value="1"/>
</dbReference>
<dbReference type="PANTHER" id="PTHR47963">
    <property type="entry name" value="DEAD-BOX ATP-DEPENDENT RNA HELICASE 47, MITOCHONDRIAL"/>
    <property type="match status" value="1"/>
</dbReference>
<dbReference type="PROSITE" id="PS51192">
    <property type="entry name" value="HELICASE_ATP_BIND_1"/>
    <property type="match status" value="1"/>
</dbReference>
<proteinExistence type="inferred from homology"/>
<feature type="compositionally biased region" description="Polar residues" evidence="2">
    <location>
        <begin position="491"/>
        <end position="500"/>
    </location>
</feature>
<dbReference type="InterPro" id="IPR014014">
    <property type="entry name" value="RNA_helicase_DEAD_Q_motif"/>
</dbReference>
<dbReference type="GO" id="GO:0005840">
    <property type="term" value="C:ribosome"/>
    <property type="evidence" value="ECO:0007669"/>
    <property type="project" value="TreeGrafter"/>
</dbReference>
<dbReference type="InterPro" id="IPR000629">
    <property type="entry name" value="RNA-helicase_DEAD-box_CS"/>
</dbReference>
<keyword evidence="4" id="KW-1185">Reference proteome</keyword>
<reference evidence="3 4" key="1">
    <citation type="journal article" date="2019" name="Emerg. Microbes Infect.">
        <title>Comprehensive subspecies identification of 175 nontuberculous mycobacteria species based on 7547 genomic profiles.</title>
        <authorList>
            <person name="Matsumoto Y."/>
            <person name="Kinjo T."/>
            <person name="Motooka D."/>
            <person name="Nabeya D."/>
            <person name="Jung N."/>
            <person name="Uechi K."/>
            <person name="Horii T."/>
            <person name="Iida T."/>
            <person name="Fujita J."/>
            <person name="Nakamura S."/>
        </authorList>
    </citation>
    <scope>NUCLEOTIDE SEQUENCE [LARGE SCALE GENOMIC DNA]</scope>
    <source>
        <strain evidence="3 4">JCM 14742</strain>
    </source>
</reference>
<dbReference type="GO" id="GO:0033592">
    <property type="term" value="F:RNA strand annealing activity"/>
    <property type="evidence" value="ECO:0007669"/>
    <property type="project" value="TreeGrafter"/>
</dbReference>
<dbReference type="Gene3D" id="3.40.50.300">
    <property type="entry name" value="P-loop containing nucleotide triphosphate hydrolases"/>
    <property type="match status" value="2"/>
</dbReference>
<dbReference type="AlphaFoldDB" id="A0A7I7YVZ7"/>
<keyword evidence="1 3" id="KW-0347">Helicase</keyword>
<feature type="region of interest" description="Disordered" evidence="2">
    <location>
        <begin position="404"/>
        <end position="500"/>
    </location>
</feature>
<evidence type="ECO:0000313" key="3">
    <source>
        <dbReference type="EMBL" id="BBZ45477.1"/>
    </source>
</evidence>
<dbReference type="InterPro" id="IPR044742">
    <property type="entry name" value="DEAD/DEAH_RhlB"/>
</dbReference>
<dbReference type="SMART" id="SM00487">
    <property type="entry name" value="DEXDc"/>
    <property type="match status" value="1"/>
</dbReference>
<dbReference type="InterPro" id="IPR050547">
    <property type="entry name" value="DEAD_box_RNA_helicases"/>
</dbReference>
<keyword evidence="1" id="KW-0067">ATP-binding</keyword>
<protein>
    <submittedName>
        <fullName evidence="3">ATP-dependent RNA helicase RhlE</fullName>
    </submittedName>
</protein>
<dbReference type="InterPro" id="IPR027417">
    <property type="entry name" value="P-loop_NTPase"/>
</dbReference>
<dbReference type="OrthoDB" id="9805696at2"/>
<sequence length="500" mass="53542">MTAPTSTTELTFAQLGVRDEIVRALAEKGIERPFAIQELTMPLALAGDDVIGQARTGMGKTLAFGVPLLNRITSGVGVRALTGAPRALVVVPTRELCMQVTDDLAAAAKYLTADGGRRLSVVSIYGGRAYEPQIDALRTGADVVVGTPGRLLDLAQQGHLQLGGLSMLVLDEADEMLDLGFLPDIERILRQIPEDRQSMLFSATMPGPIITLARTFMNQPTHIRAEAPHSAATHDTTEQFVYRAHALDKVELVSRVLQAESRGATMIFTRTKRTAQKVADELAERGFKVGAVHGDLGQIAREKALKAFRTGDIDVLVATDVAARGIDIDDVTHVINYQIPEDEQAYVHRIGRTGRAGKTGVAVTLVDWDELPRWSMIDKALGLDTPDPAETYSSSPHLYAELGIPAEASSTVGTPRKSPVKRRDAGSPETPGSPARSRSTSRNRRRTRGGQAVTGHPGGSAPATAETNGDAPSGAQSDNPGRRRRRRRKPAQSSAAAPAN</sequence>